<dbReference type="Proteomes" id="UP001164187">
    <property type="component" value="Chromosome"/>
</dbReference>
<sequence>MISIIVDGINICAKYKVTLESFEIGMPEPKLVTVEIPGRDGELDMSEALSGYINYGNRQVNLSIGITGDDKVSESKKQQVLVAVLGKRIKLQLSHLDGYFLGRCIFSSISREMAHHTLNLTFSCDPYRYFISETVQTITLTSTAKDIIFSNATMPVSPVLETSADATVKFKEKTYNLKKGTHRLGFVFMPGNNVLNVSGIGTLKVRYRKGVM</sequence>
<reference evidence="1" key="1">
    <citation type="submission" date="2022-12" db="EMBL/GenBank/DDBJ databases">
        <title>Peptostreptococcus.</title>
        <authorList>
            <person name="Lee S.H."/>
        </authorList>
    </citation>
    <scope>NUCLEOTIDE SEQUENCE</scope>
    <source>
        <strain evidence="1">CBA3647</strain>
    </source>
</reference>
<gene>
    <name evidence="1" type="ORF">O0R46_05540</name>
</gene>
<name>A0ABY7JNL2_9FIRM</name>
<protein>
    <recommendedName>
        <fullName evidence="3">Phage tail protein</fullName>
    </recommendedName>
</protein>
<dbReference type="EMBL" id="CP114052">
    <property type="protein sequence ID" value="WAW14069.1"/>
    <property type="molecule type" value="Genomic_DNA"/>
</dbReference>
<dbReference type="Gene3D" id="2.40.30.200">
    <property type="match status" value="1"/>
</dbReference>
<organism evidence="1 2">
    <name type="scientific">Peptostreptococcus equinus</name>
    <dbReference type="NCBI Taxonomy" id="3003601"/>
    <lineage>
        <taxon>Bacteria</taxon>
        <taxon>Bacillati</taxon>
        <taxon>Bacillota</taxon>
        <taxon>Clostridia</taxon>
        <taxon>Peptostreptococcales</taxon>
        <taxon>Peptostreptococcaceae</taxon>
        <taxon>Peptostreptococcus</taxon>
    </lineage>
</organism>
<evidence type="ECO:0000313" key="2">
    <source>
        <dbReference type="Proteomes" id="UP001164187"/>
    </source>
</evidence>
<dbReference type="RefSeq" id="WP_269310731.1">
    <property type="nucleotide sequence ID" value="NZ_CP114052.1"/>
</dbReference>
<evidence type="ECO:0000313" key="1">
    <source>
        <dbReference type="EMBL" id="WAW14069.1"/>
    </source>
</evidence>
<keyword evidence="2" id="KW-1185">Reference proteome</keyword>
<accession>A0ABY7JNL2</accession>
<evidence type="ECO:0008006" key="3">
    <source>
        <dbReference type="Google" id="ProtNLM"/>
    </source>
</evidence>
<proteinExistence type="predicted"/>